<dbReference type="InterPro" id="IPR011006">
    <property type="entry name" value="CheY-like_superfamily"/>
</dbReference>
<evidence type="ECO:0000256" key="8">
    <source>
        <dbReference type="PROSITE-ProRule" id="PRU00169"/>
    </source>
</evidence>
<dbReference type="PANTHER" id="PTHR48111">
    <property type="entry name" value="REGULATOR OF RPOS"/>
    <property type="match status" value="1"/>
</dbReference>
<evidence type="ECO:0000256" key="1">
    <source>
        <dbReference type="ARBA" id="ARBA00013332"/>
    </source>
</evidence>
<dbReference type="Pfam" id="PF00072">
    <property type="entry name" value="Response_reg"/>
    <property type="match status" value="1"/>
</dbReference>
<dbReference type="InterPro" id="IPR039420">
    <property type="entry name" value="WalR-like"/>
</dbReference>
<dbReference type="CDD" id="cd00383">
    <property type="entry name" value="trans_reg_C"/>
    <property type="match status" value="1"/>
</dbReference>
<gene>
    <name evidence="12" type="ORF">CDA63_15475</name>
</gene>
<organism evidence="12 13">
    <name type="scientific">Hymenobacter amundsenii</name>
    <dbReference type="NCBI Taxonomy" id="2006685"/>
    <lineage>
        <taxon>Bacteria</taxon>
        <taxon>Pseudomonadati</taxon>
        <taxon>Bacteroidota</taxon>
        <taxon>Cytophagia</taxon>
        <taxon>Cytophagales</taxon>
        <taxon>Hymenobacteraceae</taxon>
        <taxon>Hymenobacter</taxon>
    </lineage>
</organism>
<feature type="DNA-binding region" description="OmpR/PhoB-type" evidence="9">
    <location>
        <begin position="136"/>
        <end position="235"/>
    </location>
</feature>
<name>A0A246FI69_9BACT</name>
<evidence type="ECO:0000313" key="13">
    <source>
        <dbReference type="Proteomes" id="UP000197277"/>
    </source>
</evidence>
<dbReference type="OrthoDB" id="9790442at2"/>
<dbReference type="EMBL" id="NIRR01000030">
    <property type="protein sequence ID" value="OWP62214.1"/>
    <property type="molecule type" value="Genomic_DNA"/>
</dbReference>
<dbReference type="GO" id="GO:0032993">
    <property type="term" value="C:protein-DNA complex"/>
    <property type="evidence" value="ECO:0007669"/>
    <property type="project" value="TreeGrafter"/>
</dbReference>
<dbReference type="RefSeq" id="WP_088465360.1">
    <property type="nucleotide sequence ID" value="NZ_NIRR01000030.1"/>
</dbReference>
<feature type="domain" description="OmpR/PhoB-type" evidence="11">
    <location>
        <begin position="136"/>
        <end position="235"/>
    </location>
</feature>
<accession>A0A246FI69</accession>
<evidence type="ECO:0000256" key="7">
    <source>
        <dbReference type="ARBA" id="ARBA00024735"/>
    </source>
</evidence>
<evidence type="ECO:0000256" key="5">
    <source>
        <dbReference type="ARBA" id="ARBA00023125"/>
    </source>
</evidence>
<keyword evidence="4" id="KW-0805">Transcription regulation</keyword>
<evidence type="ECO:0000313" key="12">
    <source>
        <dbReference type="EMBL" id="OWP62214.1"/>
    </source>
</evidence>
<keyword evidence="3" id="KW-0902">Two-component regulatory system</keyword>
<sequence length="240" mass="26555">MPTKHALIVEDDADIAALVAVNLRDIDCGATVATNGLEGLRQATEGEFDVIILDIMLPGLSGIEVCRRIREQRVSTPILMLTSKAEEIDKVLALDLGADDYLTKPFSVRELLARVKARLRRSAPDKEPGFAGAAAPIRFRCGALELDTELHRVSVAGRPVELTAKEFALLAQFMRHPGRTYSRTELLDQVWGYSYSGYEHTVNSHINRLRLKIEPDPAQPTYVLTVWGVGYKLTDEAPVC</sequence>
<dbReference type="Gene3D" id="1.10.10.10">
    <property type="entry name" value="Winged helix-like DNA-binding domain superfamily/Winged helix DNA-binding domain"/>
    <property type="match status" value="1"/>
</dbReference>
<evidence type="ECO:0000256" key="9">
    <source>
        <dbReference type="PROSITE-ProRule" id="PRU01091"/>
    </source>
</evidence>
<evidence type="ECO:0000256" key="3">
    <source>
        <dbReference type="ARBA" id="ARBA00023012"/>
    </source>
</evidence>
<evidence type="ECO:0000256" key="2">
    <source>
        <dbReference type="ARBA" id="ARBA00022553"/>
    </source>
</evidence>
<dbReference type="Gene3D" id="3.40.50.2300">
    <property type="match status" value="1"/>
</dbReference>
<protein>
    <recommendedName>
        <fullName evidence="1">Phosphate regulon transcriptional regulatory protein PhoB</fullName>
    </recommendedName>
</protein>
<proteinExistence type="predicted"/>
<keyword evidence="5 9" id="KW-0238">DNA-binding</keyword>
<dbReference type="GO" id="GO:0000976">
    <property type="term" value="F:transcription cis-regulatory region binding"/>
    <property type="evidence" value="ECO:0007669"/>
    <property type="project" value="TreeGrafter"/>
</dbReference>
<dbReference type="FunFam" id="1.10.10.10:FF:000018">
    <property type="entry name" value="DNA-binding response regulator ResD"/>
    <property type="match status" value="1"/>
</dbReference>
<dbReference type="GO" id="GO:0005829">
    <property type="term" value="C:cytosol"/>
    <property type="evidence" value="ECO:0007669"/>
    <property type="project" value="TreeGrafter"/>
</dbReference>
<feature type="modified residue" description="4-aspartylphosphate" evidence="8">
    <location>
        <position position="54"/>
    </location>
</feature>
<dbReference type="SMART" id="SM00862">
    <property type="entry name" value="Trans_reg_C"/>
    <property type="match status" value="1"/>
</dbReference>
<dbReference type="InterPro" id="IPR001789">
    <property type="entry name" value="Sig_transdc_resp-reg_receiver"/>
</dbReference>
<keyword evidence="6" id="KW-0804">Transcription</keyword>
<evidence type="ECO:0000256" key="4">
    <source>
        <dbReference type="ARBA" id="ARBA00023015"/>
    </source>
</evidence>
<keyword evidence="13" id="KW-1185">Reference proteome</keyword>
<feature type="domain" description="Response regulatory" evidence="10">
    <location>
        <begin position="5"/>
        <end position="119"/>
    </location>
</feature>
<dbReference type="PROSITE" id="PS50110">
    <property type="entry name" value="RESPONSE_REGULATORY"/>
    <property type="match status" value="1"/>
</dbReference>
<evidence type="ECO:0000259" key="11">
    <source>
        <dbReference type="PROSITE" id="PS51755"/>
    </source>
</evidence>
<comment type="function">
    <text evidence="7">This protein is a positive regulator for the phosphate regulon. Transcription of this operon is positively regulated by PhoB and PhoR when phosphate is limited.</text>
</comment>
<dbReference type="PANTHER" id="PTHR48111:SF4">
    <property type="entry name" value="DNA-BINDING DUAL TRANSCRIPTIONAL REGULATOR OMPR"/>
    <property type="match status" value="1"/>
</dbReference>
<dbReference type="Proteomes" id="UP000197277">
    <property type="component" value="Unassembled WGS sequence"/>
</dbReference>
<evidence type="ECO:0000259" key="10">
    <source>
        <dbReference type="PROSITE" id="PS50110"/>
    </source>
</evidence>
<dbReference type="SMART" id="SM00448">
    <property type="entry name" value="REC"/>
    <property type="match status" value="1"/>
</dbReference>
<comment type="caution">
    <text evidence="12">The sequence shown here is derived from an EMBL/GenBank/DDBJ whole genome shotgun (WGS) entry which is preliminary data.</text>
</comment>
<dbReference type="InterPro" id="IPR036388">
    <property type="entry name" value="WH-like_DNA-bd_sf"/>
</dbReference>
<dbReference type="InterPro" id="IPR016032">
    <property type="entry name" value="Sig_transdc_resp-reg_C-effctor"/>
</dbReference>
<dbReference type="Gene3D" id="6.10.250.690">
    <property type="match status" value="1"/>
</dbReference>
<dbReference type="InterPro" id="IPR001867">
    <property type="entry name" value="OmpR/PhoB-type_DNA-bd"/>
</dbReference>
<dbReference type="SUPFAM" id="SSF46894">
    <property type="entry name" value="C-terminal effector domain of the bipartite response regulators"/>
    <property type="match status" value="1"/>
</dbReference>
<evidence type="ECO:0000256" key="6">
    <source>
        <dbReference type="ARBA" id="ARBA00023163"/>
    </source>
</evidence>
<reference evidence="12 13" key="1">
    <citation type="submission" date="2017-06" db="EMBL/GenBank/DDBJ databases">
        <title>Hymenobacter amundsenii sp. nov. isolated from regoliths in Antarctica.</title>
        <authorList>
            <person name="Sedlacek I."/>
            <person name="Kralova S."/>
            <person name="Pantucek R."/>
            <person name="Svec P."/>
            <person name="Holochova P."/>
            <person name="Stankova E."/>
            <person name="Vrbovska V."/>
            <person name="Busse H.-J."/>
        </authorList>
    </citation>
    <scope>NUCLEOTIDE SEQUENCE [LARGE SCALE GENOMIC DNA]</scope>
    <source>
        <strain evidence="12 13">CCM 8682</strain>
    </source>
</reference>
<dbReference type="Pfam" id="PF00486">
    <property type="entry name" value="Trans_reg_C"/>
    <property type="match status" value="1"/>
</dbReference>
<dbReference type="PROSITE" id="PS51755">
    <property type="entry name" value="OMPR_PHOB"/>
    <property type="match status" value="1"/>
</dbReference>
<dbReference type="FunFam" id="3.40.50.2300:FF:000001">
    <property type="entry name" value="DNA-binding response regulator PhoB"/>
    <property type="match status" value="1"/>
</dbReference>
<keyword evidence="2 8" id="KW-0597">Phosphoprotein</keyword>
<dbReference type="SUPFAM" id="SSF52172">
    <property type="entry name" value="CheY-like"/>
    <property type="match status" value="1"/>
</dbReference>
<dbReference type="AlphaFoldDB" id="A0A246FI69"/>
<dbReference type="GO" id="GO:0000156">
    <property type="term" value="F:phosphorelay response regulator activity"/>
    <property type="evidence" value="ECO:0007669"/>
    <property type="project" value="TreeGrafter"/>
</dbReference>
<dbReference type="GO" id="GO:0006355">
    <property type="term" value="P:regulation of DNA-templated transcription"/>
    <property type="evidence" value="ECO:0007669"/>
    <property type="project" value="InterPro"/>
</dbReference>